<keyword evidence="2" id="KW-0678">Repressor</keyword>
<dbReference type="SUPFAM" id="SSF47762">
    <property type="entry name" value="PAH2 domain"/>
    <property type="match status" value="2"/>
</dbReference>
<keyword evidence="3 4" id="KW-0539">Nucleus</keyword>
<gene>
    <name evidence="5" type="ORF">ACH5RR_000649</name>
</gene>
<evidence type="ECO:0008006" key="7">
    <source>
        <dbReference type="Google" id="ProtNLM"/>
    </source>
</evidence>
<evidence type="ECO:0000313" key="6">
    <source>
        <dbReference type="Proteomes" id="UP001630127"/>
    </source>
</evidence>
<protein>
    <recommendedName>
        <fullName evidence="7">Paired amphipathic helix protein Sin3-like 2</fullName>
    </recommendedName>
</protein>
<evidence type="ECO:0000256" key="1">
    <source>
        <dbReference type="ARBA" id="ARBA00004123"/>
    </source>
</evidence>
<sequence length="275" mass="32956">MEKPTEDDAIAFIRQVKQLFEGREPYNEFGAALDNFYHRRLSVEDLADSVEILFEGHKNLFSGFKLFFPEEKKQQESKRVLRVVFRNNKYSNDESKKQVCQEFLEKVKTRFEASNNNEIYNSILRLMIKYKKCSLDIDQLSEKIFVLFIGHADLVYEFEKFFEDQNCKTQKAVEKTRICVIDDYMNEMEVMLWNLQTFIRRITEVLKRLEKNPLAEINNPFGGIINFRRFQRFDDKFGMENIQALRNSPIEAFPDVLIQLTKKEEEILRFLMIFW</sequence>
<accession>A0ABD3B1T5</accession>
<dbReference type="Pfam" id="PF02671">
    <property type="entry name" value="PAH"/>
    <property type="match status" value="2"/>
</dbReference>
<evidence type="ECO:0000256" key="2">
    <source>
        <dbReference type="ARBA" id="ARBA00022491"/>
    </source>
</evidence>
<evidence type="ECO:0000256" key="3">
    <source>
        <dbReference type="ARBA" id="ARBA00023242"/>
    </source>
</evidence>
<dbReference type="EMBL" id="JBJUIK010000001">
    <property type="protein sequence ID" value="KAL3537283.1"/>
    <property type="molecule type" value="Genomic_DNA"/>
</dbReference>
<dbReference type="InterPro" id="IPR003822">
    <property type="entry name" value="PAH"/>
</dbReference>
<dbReference type="Proteomes" id="UP001630127">
    <property type="component" value="Unassembled WGS sequence"/>
</dbReference>
<proteinExistence type="predicted"/>
<keyword evidence="6" id="KW-1185">Reference proteome</keyword>
<reference evidence="5 6" key="1">
    <citation type="submission" date="2024-11" db="EMBL/GenBank/DDBJ databases">
        <title>A near-complete genome assembly of Cinchona calisaya.</title>
        <authorList>
            <person name="Lian D.C."/>
            <person name="Zhao X.W."/>
            <person name="Wei L."/>
        </authorList>
    </citation>
    <scope>NUCLEOTIDE SEQUENCE [LARGE SCALE GENOMIC DNA]</scope>
    <source>
        <tissue evidence="5">Nenye</tissue>
    </source>
</reference>
<organism evidence="5 6">
    <name type="scientific">Cinchona calisaya</name>
    <dbReference type="NCBI Taxonomy" id="153742"/>
    <lineage>
        <taxon>Eukaryota</taxon>
        <taxon>Viridiplantae</taxon>
        <taxon>Streptophyta</taxon>
        <taxon>Embryophyta</taxon>
        <taxon>Tracheophyta</taxon>
        <taxon>Spermatophyta</taxon>
        <taxon>Magnoliopsida</taxon>
        <taxon>eudicotyledons</taxon>
        <taxon>Gunneridae</taxon>
        <taxon>Pentapetalae</taxon>
        <taxon>asterids</taxon>
        <taxon>lamiids</taxon>
        <taxon>Gentianales</taxon>
        <taxon>Rubiaceae</taxon>
        <taxon>Cinchonoideae</taxon>
        <taxon>Cinchoneae</taxon>
        <taxon>Cinchona</taxon>
    </lineage>
</organism>
<comment type="subcellular location">
    <subcellularLocation>
        <location evidence="1 4">Nucleus</location>
    </subcellularLocation>
</comment>
<dbReference type="AlphaFoldDB" id="A0ABD3B1T5"/>
<dbReference type="Gene3D" id="1.20.1160.11">
    <property type="entry name" value="Paired amphipathic helix"/>
    <property type="match status" value="2"/>
</dbReference>
<dbReference type="InterPro" id="IPR039774">
    <property type="entry name" value="Sin3-like"/>
</dbReference>
<dbReference type="PANTHER" id="PTHR12346">
    <property type="entry name" value="SIN3B-RELATED"/>
    <property type="match status" value="1"/>
</dbReference>
<evidence type="ECO:0000313" key="5">
    <source>
        <dbReference type="EMBL" id="KAL3537283.1"/>
    </source>
</evidence>
<comment type="caution">
    <text evidence="5">The sequence shown here is derived from an EMBL/GenBank/DDBJ whole genome shotgun (WGS) entry which is preliminary data.</text>
</comment>
<name>A0ABD3B1T5_9GENT</name>
<evidence type="ECO:0000256" key="4">
    <source>
        <dbReference type="PROSITE-ProRule" id="PRU00810"/>
    </source>
</evidence>
<dbReference type="PROSITE" id="PS51477">
    <property type="entry name" value="PAH"/>
    <property type="match status" value="2"/>
</dbReference>
<dbReference type="InterPro" id="IPR036600">
    <property type="entry name" value="PAH_sf"/>
</dbReference>
<dbReference type="GO" id="GO:0005634">
    <property type="term" value="C:nucleus"/>
    <property type="evidence" value="ECO:0007669"/>
    <property type="project" value="UniProtKB-SubCell"/>
</dbReference>
<dbReference type="PANTHER" id="PTHR12346:SF0">
    <property type="entry name" value="SIN3A, ISOFORM G"/>
    <property type="match status" value="1"/>
</dbReference>